<comment type="caution">
    <text evidence="2">The sequence shown here is derived from an EMBL/GenBank/DDBJ whole genome shotgun (WGS) entry which is preliminary data.</text>
</comment>
<accession>A0ABP8QUZ8</accession>
<proteinExistence type="predicted"/>
<keyword evidence="3" id="KW-1185">Reference proteome</keyword>
<sequence>MIRLTRHPAVFRGDTAAVETLFARPAAAPRVLPSAPVLESWNAADHPDQRRLSAYLDEIEALIGAYVPTTSDHLTLELTVGLPASTALTSGGRDLDNYLLPIARRVGHRRLDAVFGRKQHADASTIAVGLPAQESSSPGEPQLQLRTTGSTESPAWKQRIHGACSAVIGTPLPQGSVALCIRFGVSSARNWSTLWKPTIDALGPLLGTQNPLKPFRPSDDRIVDLALHRTIDDALGNDVGIDIWWQQPIS</sequence>
<name>A0ABP8QUZ8_9ACTN</name>
<evidence type="ECO:0000313" key="3">
    <source>
        <dbReference type="Proteomes" id="UP001500503"/>
    </source>
</evidence>
<gene>
    <name evidence="2" type="ORF">GCM10023191_072670</name>
</gene>
<protein>
    <submittedName>
        <fullName evidence="2">Uncharacterized protein</fullName>
    </submittedName>
</protein>
<organism evidence="2 3">
    <name type="scientific">Actinoallomurus oryzae</name>
    <dbReference type="NCBI Taxonomy" id="502180"/>
    <lineage>
        <taxon>Bacteria</taxon>
        <taxon>Bacillati</taxon>
        <taxon>Actinomycetota</taxon>
        <taxon>Actinomycetes</taxon>
        <taxon>Streptosporangiales</taxon>
        <taxon>Thermomonosporaceae</taxon>
        <taxon>Actinoallomurus</taxon>
    </lineage>
</organism>
<reference evidence="3" key="1">
    <citation type="journal article" date="2019" name="Int. J. Syst. Evol. Microbiol.">
        <title>The Global Catalogue of Microorganisms (GCM) 10K type strain sequencing project: providing services to taxonomists for standard genome sequencing and annotation.</title>
        <authorList>
            <consortium name="The Broad Institute Genomics Platform"/>
            <consortium name="The Broad Institute Genome Sequencing Center for Infectious Disease"/>
            <person name="Wu L."/>
            <person name="Ma J."/>
        </authorList>
    </citation>
    <scope>NUCLEOTIDE SEQUENCE [LARGE SCALE GENOMIC DNA]</scope>
    <source>
        <strain evidence="3">JCM 17933</strain>
    </source>
</reference>
<feature type="compositionally biased region" description="Polar residues" evidence="1">
    <location>
        <begin position="133"/>
        <end position="153"/>
    </location>
</feature>
<feature type="region of interest" description="Disordered" evidence="1">
    <location>
        <begin position="131"/>
        <end position="154"/>
    </location>
</feature>
<dbReference type="Proteomes" id="UP001500503">
    <property type="component" value="Unassembled WGS sequence"/>
</dbReference>
<evidence type="ECO:0000313" key="2">
    <source>
        <dbReference type="EMBL" id="GAA4510276.1"/>
    </source>
</evidence>
<dbReference type="EMBL" id="BAABHF010000045">
    <property type="protein sequence ID" value="GAA4510276.1"/>
    <property type="molecule type" value="Genomic_DNA"/>
</dbReference>
<evidence type="ECO:0000256" key="1">
    <source>
        <dbReference type="SAM" id="MobiDB-lite"/>
    </source>
</evidence>